<protein>
    <submittedName>
        <fullName evidence="1">Uncharacterized protein</fullName>
    </submittedName>
</protein>
<evidence type="ECO:0000313" key="1">
    <source>
        <dbReference type="EMBL" id="CAD8197244.1"/>
    </source>
</evidence>
<sequence>MTVMTITSQKLPKNLVDLVGQMLQQSVEITESKNLKALNNQFQNFEADLEKINE</sequence>
<keyword evidence="2" id="KW-1185">Reference proteome</keyword>
<dbReference type="Proteomes" id="UP000689195">
    <property type="component" value="Unassembled WGS sequence"/>
</dbReference>
<dbReference type="AlphaFoldDB" id="A0A8S1X541"/>
<accession>A0A8S1X541</accession>
<reference evidence="1" key="1">
    <citation type="submission" date="2021-01" db="EMBL/GenBank/DDBJ databases">
        <authorList>
            <consortium name="Genoscope - CEA"/>
            <person name="William W."/>
        </authorList>
    </citation>
    <scope>NUCLEOTIDE SEQUENCE</scope>
</reference>
<name>A0A8S1X541_9CILI</name>
<comment type="caution">
    <text evidence="1">The sequence shown here is derived from an EMBL/GenBank/DDBJ whole genome shotgun (WGS) entry which is preliminary data.</text>
</comment>
<dbReference type="EMBL" id="CAJJDO010000115">
    <property type="protein sequence ID" value="CAD8197244.1"/>
    <property type="molecule type" value="Genomic_DNA"/>
</dbReference>
<proteinExistence type="predicted"/>
<organism evidence="1 2">
    <name type="scientific">Paramecium pentaurelia</name>
    <dbReference type="NCBI Taxonomy" id="43138"/>
    <lineage>
        <taxon>Eukaryota</taxon>
        <taxon>Sar</taxon>
        <taxon>Alveolata</taxon>
        <taxon>Ciliophora</taxon>
        <taxon>Intramacronucleata</taxon>
        <taxon>Oligohymenophorea</taxon>
        <taxon>Peniculida</taxon>
        <taxon>Parameciidae</taxon>
        <taxon>Paramecium</taxon>
    </lineage>
</organism>
<evidence type="ECO:0000313" key="2">
    <source>
        <dbReference type="Proteomes" id="UP000689195"/>
    </source>
</evidence>
<gene>
    <name evidence="1" type="ORF">PPENT_87.1.T1150007</name>
</gene>